<evidence type="ECO:0000313" key="1">
    <source>
        <dbReference type="EMBL" id="ASV62454.1"/>
    </source>
</evidence>
<dbReference type="KEGG" id="gbe:GbCGDNIH1_8050"/>
<reference evidence="1 2" key="1">
    <citation type="journal article" date="2007" name="J. Bacteriol.">
        <title>Genome sequence analysis of the emerging human pathogenic acetic acid bacterium Granulibacter bethesdensis.</title>
        <authorList>
            <person name="Greenberg D.E."/>
            <person name="Porcella S.F."/>
            <person name="Zelazny A.M."/>
            <person name="Virtaneva K."/>
            <person name="Sturdevant D.E."/>
            <person name="Kupko J.J.III."/>
            <person name="Barbian K.D."/>
            <person name="Babar A."/>
            <person name="Dorward D.W."/>
            <person name="Holland S.M."/>
        </authorList>
    </citation>
    <scope>NUCLEOTIDE SEQUENCE [LARGE SCALE GENOMIC DNA]</scope>
    <source>
        <strain evidence="2">ATCC BAA-1260 / CGDNIH1</strain>
    </source>
</reference>
<dbReference type="AlphaFoldDB" id="A0A286M355"/>
<sequence>MEYRRRPSSWIDSDKMKEIVDKRAATVLVLLEELESILNAKNERNWLRGIQAAIAELQKKEGRADSEGFENARSIYLTMIAGGRGFSEYFIWDNDEDGRFAANAKLDQIRERLWVLFNAVV</sequence>
<gene>
    <name evidence="1" type="ordered locus">GbCGDNIH1_8050</name>
</gene>
<keyword evidence="2" id="KW-1185">Reference proteome</keyword>
<dbReference type="Proteomes" id="UP000001963">
    <property type="component" value="Chromosome"/>
</dbReference>
<name>A0A286M355_GRABC</name>
<organism evidence="1 2">
    <name type="scientific">Granulibacter bethesdensis (strain ATCC BAA-1260 / CGDNIH1)</name>
    <dbReference type="NCBI Taxonomy" id="391165"/>
    <lineage>
        <taxon>Bacteria</taxon>
        <taxon>Pseudomonadati</taxon>
        <taxon>Pseudomonadota</taxon>
        <taxon>Alphaproteobacteria</taxon>
        <taxon>Acetobacterales</taxon>
        <taxon>Acetobacteraceae</taxon>
        <taxon>Granulibacter</taxon>
    </lineage>
</organism>
<proteinExistence type="predicted"/>
<protein>
    <submittedName>
        <fullName evidence="1">Uncharacterized protein</fullName>
    </submittedName>
</protein>
<dbReference type="EMBL" id="CP000394">
    <property type="protein sequence ID" value="ASV62454.1"/>
    <property type="molecule type" value="Genomic_DNA"/>
</dbReference>
<accession>A0A286M355</accession>
<evidence type="ECO:0000313" key="2">
    <source>
        <dbReference type="Proteomes" id="UP000001963"/>
    </source>
</evidence>